<protein>
    <submittedName>
        <fullName evidence="2">Uncharacterized protein</fullName>
    </submittedName>
</protein>
<proteinExistence type="predicted"/>
<feature type="region of interest" description="Disordered" evidence="1">
    <location>
        <begin position="147"/>
        <end position="166"/>
    </location>
</feature>
<dbReference type="AlphaFoldDB" id="A0A9K3JEF8"/>
<feature type="region of interest" description="Disordered" evidence="1">
    <location>
        <begin position="280"/>
        <end position="320"/>
    </location>
</feature>
<evidence type="ECO:0000256" key="1">
    <source>
        <dbReference type="SAM" id="MobiDB-lite"/>
    </source>
</evidence>
<comment type="caution">
    <text evidence="2">The sequence shown here is derived from an EMBL/GenBank/DDBJ whole genome shotgun (WGS) entry which is preliminary data.</text>
</comment>
<name>A0A9K3JEF8_HELAN</name>
<feature type="compositionally biased region" description="Acidic residues" evidence="1">
    <location>
        <begin position="236"/>
        <end position="246"/>
    </location>
</feature>
<accession>A0A9K3JEF8</accession>
<keyword evidence="3" id="KW-1185">Reference proteome</keyword>
<reference evidence="2" key="1">
    <citation type="journal article" date="2017" name="Nature">
        <title>The sunflower genome provides insights into oil metabolism, flowering and Asterid evolution.</title>
        <authorList>
            <person name="Badouin H."/>
            <person name="Gouzy J."/>
            <person name="Grassa C.J."/>
            <person name="Murat F."/>
            <person name="Staton S.E."/>
            <person name="Cottret L."/>
            <person name="Lelandais-Briere C."/>
            <person name="Owens G.L."/>
            <person name="Carrere S."/>
            <person name="Mayjonade B."/>
            <person name="Legrand L."/>
            <person name="Gill N."/>
            <person name="Kane N.C."/>
            <person name="Bowers J.E."/>
            <person name="Hubner S."/>
            <person name="Bellec A."/>
            <person name="Berard A."/>
            <person name="Berges H."/>
            <person name="Blanchet N."/>
            <person name="Boniface M.C."/>
            <person name="Brunel D."/>
            <person name="Catrice O."/>
            <person name="Chaidir N."/>
            <person name="Claudel C."/>
            <person name="Donnadieu C."/>
            <person name="Faraut T."/>
            <person name="Fievet G."/>
            <person name="Helmstetter N."/>
            <person name="King M."/>
            <person name="Knapp S.J."/>
            <person name="Lai Z."/>
            <person name="Le Paslier M.C."/>
            <person name="Lippi Y."/>
            <person name="Lorenzon L."/>
            <person name="Mandel J.R."/>
            <person name="Marage G."/>
            <person name="Marchand G."/>
            <person name="Marquand E."/>
            <person name="Bret-Mestries E."/>
            <person name="Morien E."/>
            <person name="Nambeesan S."/>
            <person name="Nguyen T."/>
            <person name="Pegot-Espagnet P."/>
            <person name="Pouilly N."/>
            <person name="Raftis F."/>
            <person name="Sallet E."/>
            <person name="Schiex T."/>
            <person name="Thomas J."/>
            <person name="Vandecasteele C."/>
            <person name="Vares D."/>
            <person name="Vear F."/>
            <person name="Vautrin S."/>
            <person name="Crespi M."/>
            <person name="Mangin B."/>
            <person name="Burke J.M."/>
            <person name="Salse J."/>
            <person name="Munos S."/>
            <person name="Vincourt P."/>
            <person name="Rieseberg L.H."/>
            <person name="Langlade N.B."/>
        </authorList>
    </citation>
    <scope>NUCLEOTIDE SEQUENCE</scope>
    <source>
        <tissue evidence="2">Leaves</tissue>
    </source>
</reference>
<dbReference type="EMBL" id="MNCJ02000318">
    <property type="protein sequence ID" value="KAF5813603.1"/>
    <property type="molecule type" value="Genomic_DNA"/>
</dbReference>
<evidence type="ECO:0000313" key="3">
    <source>
        <dbReference type="Proteomes" id="UP000215914"/>
    </source>
</evidence>
<gene>
    <name evidence="2" type="ORF">HanXRQr2_Chr03g0100531</name>
</gene>
<dbReference type="Proteomes" id="UP000215914">
    <property type="component" value="Unassembled WGS sequence"/>
</dbReference>
<reference evidence="2" key="2">
    <citation type="submission" date="2020-06" db="EMBL/GenBank/DDBJ databases">
        <title>Helianthus annuus Genome sequencing and assembly Release 2.</title>
        <authorList>
            <person name="Gouzy J."/>
            <person name="Langlade N."/>
            <person name="Munos S."/>
        </authorList>
    </citation>
    <scope>NUCLEOTIDE SEQUENCE</scope>
    <source>
        <tissue evidence="2">Leaves</tissue>
    </source>
</reference>
<feature type="region of interest" description="Disordered" evidence="1">
    <location>
        <begin position="193"/>
        <end position="214"/>
    </location>
</feature>
<evidence type="ECO:0000313" key="2">
    <source>
        <dbReference type="EMBL" id="KAF5813603.1"/>
    </source>
</evidence>
<organism evidence="2 3">
    <name type="scientific">Helianthus annuus</name>
    <name type="common">Common sunflower</name>
    <dbReference type="NCBI Taxonomy" id="4232"/>
    <lineage>
        <taxon>Eukaryota</taxon>
        <taxon>Viridiplantae</taxon>
        <taxon>Streptophyta</taxon>
        <taxon>Embryophyta</taxon>
        <taxon>Tracheophyta</taxon>
        <taxon>Spermatophyta</taxon>
        <taxon>Magnoliopsida</taxon>
        <taxon>eudicotyledons</taxon>
        <taxon>Gunneridae</taxon>
        <taxon>Pentapetalae</taxon>
        <taxon>asterids</taxon>
        <taxon>campanulids</taxon>
        <taxon>Asterales</taxon>
        <taxon>Asteraceae</taxon>
        <taxon>Asteroideae</taxon>
        <taxon>Heliantheae alliance</taxon>
        <taxon>Heliantheae</taxon>
        <taxon>Helianthus</taxon>
    </lineage>
</organism>
<feature type="region of interest" description="Disordered" evidence="1">
    <location>
        <begin position="112"/>
        <end position="138"/>
    </location>
</feature>
<dbReference type="Gramene" id="mRNA:HanXRQr2_Chr03g0100531">
    <property type="protein sequence ID" value="mRNA:HanXRQr2_Chr03g0100531"/>
    <property type="gene ID" value="HanXRQr2_Chr03g0100531"/>
</dbReference>
<feature type="region of interest" description="Disordered" evidence="1">
    <location>
        <begin position="226"/>
        <end position="265"/>
    </location>
</feature>
<sequence length="358" mass="39547">MTTVQKGANEEPWYHQIVKNFAFPKDADLNAQASTDVTTCELTNLGVGPESKKKKRASTATAAPKKFDTLKVDVLKEEKKKGTRLVSEPWCDYVVVSDTLEGLAPVVVRKPKAEPRDTADIPVSNADDPTDLESCPEPLLRTKAVKRKQLEGEAATQPAKKITRKKIGKKGNLDALAAKLSPEACSIHLREPSSIFNDDLPPSPPRASIKEQLEGTKTVEAEVEKAMEVEKPVEVMETEEPVEAETIDGVTKPKPPEVVAHGQEKGKSILEEEVLVITIPSSATTSAPPRDRVEENPVDVDQGFIAHDEEEDSPIRPDETLGDYYYRTYSEKRASEIHAPVWKVKQGDTFSDWQVCRD</sequence>